<keyword evidence="2" id="KW-1185">Reference proteome</keyword>
<accession>A0AAQ3R9L0</accession>
<proteinExistence type="predicted"/>
<protein>
    <submittedName>
        <fullName evidence="1">Uncharacterized protein</fullName>
    </submittedName>
</protein>
<dbReference type="AlphaFoldDB" id="A0AAQ3R9L0"/>
<evidence type="ECO:0000313" key="2">
    <source>
        <dbReference type="Proteomes" id="UP001303373"/>
    </source>
</evidence>
<organism evidence="1 2">
    <name type="scientific">Acrodontium crateriforme</name>
    <dbReference type="NCBI Taxonomy" id="150365"/>
    <lineage>
        <taxon>Eukaryota</taxon>
        <taxon>Fungi</taxon>
        <taxon>Dikarya</taxon>
        <taxon>Ascomycota</taxon>
        <taxon>Pezizomycotina</taxon>
        <taxon>Dothideomycetes</taxon>
        <taxon>Dothideomycetidae</taxon>
        <taxon>Mycosphaerellales</taxon>
        <taxon>Teratosphaeriaceae</taxon>
        <taxon>Acrodontium</taxon>
    </lineage>
</organism>
<dbReference type="Proteomes" id="UP001303373">
    <property type="component" value="Chromosome 4"/>
</dbReference>
<reference evidence="1 2" key="1">
    <citation type="submission" date="2023-11" db="EMBL/GenBank/DDBJ databases">
        <title>An acidophilic fungus is an integral part of prey digestion in a carnivorous sundew plant.</title>
        <authorList>
            <person name="Tsai I.J."/>
        </authorList>
    </citation>
    <scope>NUCLEOTIDE SEQUENCE [LARGE SCALE GENOMIC DNA]</scope>
    <source>
        <strain evidence="1">169a</strain>
    </source>
</reference>
<name>A0AAQ3R9L0_9PEZI</name>
<sequence length="284" mass="31318">MSQTPKYHIAPNFNIPPIDSETTQGILQLGSIIANVESADDPINAECHQPIKSRIIRHQQRGFTTTMSRMLSGEFGVWAKAVAAAGIGGGSRGMHEVSNEDTYHFKSLDTTYFSPSNQYMEKSMNEDDVKSYMTGSGQHHVFMVTGLKTAREPSVKTKSSHGSGVNVDLNVQPPGSLIELDAKLNISKDARQEIGFDDSDDFIVGIRVKKLMFKKHWLSRKLGELTAEGWNKGATMVDDVVIEEGADTVVDLEDDSLGHIEKVHEEMGGNATETEWVVHQVRSD</sequence>
<gene>
    <name evidence="1" type="ORF">R9X50_00306300</name>
</gene>
<evidence type="ECO:0000313" key="1">
    <source>
        <dbReference type="EMBL" id="WPH00240.1"/>
    </source>
</evidence>
<dbReference type="EMBL" id="CP138583">
    <property type="protein sequence ID" value="WPH00240.1"/>
    <property type="molecule type" value="Genomic_DNA"/>
</dbReference>